<keyword evidence="1" id="KW-0472">Membrane</keyword>
<keyword evidence="4" id="KW-1185">Reference proteome</keyword>
<accession>A0A0C3DAY8</accession>
<proteinExistence type="predicted"/>
<evidence type="ECO:0000256" key="1">
    <source>
        <dbReference type="SAM" id="Phobius"/>
    </source>
</evidence>
<reference evidence="4" key="2">
    <citation type="submission" date="2015-01" db="EMBL/GenBank/DDBJ databases">
        <title>Evolutionary Origins and Diversification of the Mycorrhizal Mutualists.</title>
        <authorList>
            <consortium name="DOE Joint Genome Institute"/>
            <consortium name="Mycorrhizal Genomics Consortium"/>
            <person name="Kohler A."/>
            <person name="Kuo A."/>
            <person name="Nagy L.G."/>
            <person name="Floudas D."/>
            <person name="Copeland A."/>
            <person name="Barry K.W."/>
            <person name="Cichocki N."/>
            <person name="Veneault-Fourrey C."/>
            <person name="LaButti K."/>
            <person name="Lindquist E.A."/>
            <person name="Lipzen A."/>
            <person name="Lundell T."/>
            <person name="Morin E."/>
            <person name="Murat C."/>
            <person name="Riley R."/>
            <person name="Ohm R."/>
            <person name="Sun H."/>
            <person name="Tunlid A."/>
            <person name="Henrissat B."/>
            <person name="Grigoriev I.V."/>
            <person name="Hibbett D.S."/>
            <person name="Martin F."/>
        </authorList>
    </citation>
    <scope>NUCLEOTIDE SEQUENCE [LARGE SCALE GENOMIC DNA]</scope>
    <source>
        <strain evidence="4">Foug A</strain>
    </source>
</reference>
<organism evidence="3 4">
    <name type="scientific">Scleroderma citrinum Foug A</name>
    <dbReference type="NCBI Taxonomy" id="1036808"/>
    <lineage>
        <taxon>Eukaryota</taxon>
        <taxon>Fungi</taxon>
        <taxon>Dikarya</taxon>
        <taxon>Basidiomycota</taxon>
        <taxon>Agaricomycotina</taxon>
        <taxon>Agaricomycetes</taxon>
        <taxon>Agaricomycetidae</taxon>
        <taxon>Boletales</taxon>
        <taxon>Sclerodermatineae</taxon>
        <taxon>Sclerodermataceae</taxon>
        <taxon>Scleroderma</taxon>
    </lineage>
</organism>
<sequence>MSTFRSMDPMGMLQIVSMSLRDPIVSQLPALMFGPMDPIEKFGGVSEWLHDAGKCDLDPITSTAGSMDPIEMFWVVSAWLCGMGTTVVFCIAIYAWMINLHHIQGVAARSDPMEMGGWPDEAVGMNLIHPHHRMGPMTLLWRFDGMSGGCIVCACHRHSIFSMVTFTSSGSIQIIYGSDRWLRSLCEFDSPTLPLTSNTSVWAVCGRCFDSYRIDATAASCVITVTVITILVTITVASPLIKLSHRQHLITTLNSSKDEVLTRGCDLHIQYAQALQFWPSQPSVCMVDVFVVSLQAFGLSGNQFALGLVILMPIRTLGASVSKLDMSVWLLKSFSSFRANLAPLPGFNTFVSALGMSIDQVDRPKVRSSAVSVT</sequence>
<dbReference type="EMBL" id="KN822094">
    <property type="protein sequence ID" value="KIM57900.1"/>
    <property type="molecule type" value="Genomic_DNA"/>
</dbReference>
<protein>
    <submittedName>
        <fullName evidence="3">Uncharacterized protein</fullName>
    </submittedName>
</protein>
<dbReference type="AlphaFoldDB" id="A0A0C3DAY8"/>
<dbReference type="EMBL" id="KN822095">
    <property type="protein sequence ID" value="KIM57851.1"/>
    <property type="molecule type" value="Genomic_DNA"/>
</dbReference>
<evidence type="ECO:0000313" key="4">
    <source>
        <dbReference type="Proteomes" id="UP000053989"/>
    </source>
</evidence>
<feature type="transmembrane region" description="Helical" evidence="1">
    <location>
        <begin position="216"/>
        <end position="241"/>
    </location>
</feature>
<gene>
    <name evidence="3" type="ORF">SCLCIDRAFT_28531</name>
    <name evidence="2" type="ORF">SCLCIDRAFT_28579</name>
</gene>
<keyword evidence="1" id="KW-0812">Transmembrane</keyword>
<evidence type="ECO:0000313" key="3">
    <source>
        <dbReference type="EMBL" id="KIM57900.1"/>
    </source>
</evidence>
<dbReference type="Proteomes" id="UP000053989">
    <property type="component" value="Unassembled WGS sequence"/>
</dbReference>
<reference evidence="3 4" key="1">
    <citation type="submission" date="2014-04" db="EMBL/GenBank/DDBJ databases">
        <authorList>
            <consortium name="DOE Joint Genome Institute"/>
            <person name="Kuo A."/>
            <person name="Kohler A."/>
            <person name="Nagy L.G."/>
            <person name="Floudas D."/>
            <person name="Copeland A."/>
            <person name="Barry K.W."/>
            <person name="Cichocki N."/>
            <person name="Veneault-Fourrey C."/>
            <person name="LaButti K."/>
            <person name="Lindquist E.A."/>
            <person name="Lipzen A."/>
            <person name="Lundell T."/>
            <person name="Morin E."/>
            <person name="Murat C."/>
            <person name="Sun H."/>
            <person name="Tunlid A."/>
            <person name="Henrissat B."/>
            <person name="Grigoriev I.V."/>
            <person name="Hibbett D.S."/>
            <person name="Martin F."/>
            <person name="Nordberg H.P."/>
            <person name="Cantor M.N."/>
            <person name="Hua S.X."/>
        </authorList>
    </citation>
    <scope>NUCLEOTIDE SEQUENCE [LARGE SCALE GENOMIC DNA]</scope>
    <source>
        <strain evidence="3 4">Foug A</strain>
    </source>
</reference>
<dbReference type="HOGENOM" id="CLU_740012_0_0_1"/>
<evidence type="ECO:0000313" key="2">
    <source>
        <dbReference type="EMBL" id="KIM57851.1"/>
    </source>
</evidence>
<reference evidence="3" key="3">
    <citation type="submission" date="2015-02" db="EMBL/GenBank/DDBJ databases">
        <title>Evolutionary Origins and Diversification of the Mycorrhizal Mutualists.</title>
        <authorList>
            <consortium name="DOE Joint Genome Institute"/>
            <consortium name="Mycorrhizal Genomics Consortium"/>
            <person name="Kohler A."/>
            <person name="Kuo A."/>
            <person name="Nagy L.G."/>
            <person name="Floudas D."/>
            <person name="Copeland A."/>
            <person name="Barry K.W."/>
            <person name="Cichocki N."/>
            <person name="Veneault-Fourrey C."/>
            <person name="LaButti K."/>
            <person name="Lindquist E.A."/>
            <person name="Lipzen A."/>
            <person name="Lundell T."/>
            <person name="Morin E."/>
            <person name="Murat C."/>
            <person name="Riley R."/>
            <person name="Ohm R."/>
            <person name="Sun H."/>
            <person name="Tunlid A."/>
            <person name="Henrissat B."/>
            <person name="Grigoriev I.V."/>
            <person name="Hibbett D.S."/>
            <person name="Martin F."/>
        </authorList>
    </citation>
    <scope>NUCLEOTIDE SEQUENCE</scope>
    <source>
        <strain evidence="3 4">Foug A</strain>
    </source>
</reference>
<keyword evidence="1" id="KW-1133">Transmembrane helix</keyword>
<name>A0A0C3DAY8_9AGAM</name>
<feature type="transmembrane region" description="Helical" evidence="1">
    <location>
        <begin position="72"/>
        <end position="96"/>
    </location>
</feature>